<reference evidence="2" key="1">
    <citation type="submission" date="2021-03" db="EMBL/GenBank/DDBJ databases">
        <title>Evolutionary innovations through gain and loss of genes in the ectomycorrhizal Boletales.</title>
        <authorList>
            <person name="Wu G."/>
            <person name="Miyauchi S."/>
            <person name="Morin E."/>
            <person name="Yang Z.-L."/>
            <person name="Xu J."/>
            <person name="Martin F.M."/>
        </authorList>
    </citation>
    <scope>NUCLEOTIDE SEQUENCE</scope>
    <source>
        <strain evidence="2">BR01</strain>
    </source>
</reference>
<feature type="region of interest" description="Disordered" evidence="1">
    <location>
        <begin position="455"/>
        <end position="482"/>
    </location>
</feature>
<dbReference type="Proteomes" id="UP000683000">
    <property type="component" value="Unassembled WGS sequence"/>
</dbReference>
<sequence length="1030" mass="112882">MATLSTIQPARQASTVSPNLHLNFFQHGLAISDFDFKDNRYPSLSLASKPANVSSMILTPGGTHVRDDPNVVPSDTRRLRSTSQDLSRSHTADPSNDRRTLNDEKHEMSHPSDADGPLPSAAVSYALPGNTPRPVERCSLDDNNHQSSGTASPLLNGSNFVDSKLFNDSSFKSFGESLTQPPPSPPTGARDIPSSLYPAVMRQSSYLLPDGAASPKLSAANGLSSRPYSPTLAIPISLNPRVYPQHPTYITPAAATPDPINPILSPNPPRPQEDICVECAMRDQDMADVVVIGSGIWDRESDVLFEELLRREEEEEAAGIVSSECSSRPRTRGGRLTEQNLKLWTSMTPKEPASRQQTVDAYVKTQRSLLQAEALAHARAMQESMELEISVRDTYSQLRRSAYDLSVVDDNAFKLKPPRSSTTPNGVGAHHIRSSSRDITLLDNGLIVEHVDVRREEREEKERRRRQERRERSRQRKSSRGSIVDVTSLYSAHSLAPLTDSGLGLMQSSRYSAISMRPASSLAVPIEVQPSLGQVYSQASFSDAHSPGSVSPRRSRFFGFKNLSSAWRSQDSLAHSGMSGSMIDMQYVSMWHCNAKHILNLVRRAAREATLSTQRHSQLWPLTTNEEEISTVPTDEKPKKKRNGLAKIWKLVKGGSSHKDDIQAVPRESLRSLDRNDDDSPLAPPPPLSYLVERGPGEHLSGPGGRHASTPSLPSTTPRFGGFSSAGMSPSTAPTSLLPSPTSSRPSAGNGDGNDRKNSGQTDEREVLDVSPDENGRIRVSIHPVTSEPDMRQKLQQATFASTNGMTLPSPRVALSREKSLPPLPGEAKLRAQHGVGGDPRPQTLYSTYDLRHIGQDMQDLAPPHAPFRNDARRQSFSGTGTRPNIGIQTMPFTGQDRTKTPNGMYSEFGVSRRSLGRLVDIEENPGIPPTPTKRKSKFGFATLLGKKSSTPVETNGYSSHEFPRLTSPVFDPNEDSLSTAYTSSNLVSRPGPRLSVASKKAIEARVEQDRDFVAYRYPSQTQPPVDLIR</sequence>
<feature type="region of interest" description="Disordered" evidence="1">
    <location>
        <begin position="656"/>
        <end position="776"/>
    </location>
</feature>
<feature type="compositionally biased region" description="Low complexity" evidence="1">
    <location>
        <begin position="729"/>
        <end position="748"/>
    </location>
</feature>
<protein>
    <submittedName>
        <fullName evidence="2">Uncharacterized protein</fullName>
    </submittedName>
</protein>
<feature type="compositionally biased region" description="Polar residues" evidence="1">
    <location>
        <begin position="709"/>
        <end position="718"/>
    </location>
</feature>
<evidence type="ECO:0000256" key="1">
    <source>
        <dbReference type="SAM" id="MobiDB-lite"/>
    </source>
</evidence>
<feature type="region of interest" description="Disordered" evidence="1">
    <location>
        <begin position="172"/>
        <end position="194"/>
    </location>
</feature>
<feature type="compositionally biased region" description="Basic and acidic residues" evidence="1">
    <location>
        <begin position="87"/>
        <end position="113"/>
    </location>
</feature>
<feature type="compositionally biased region" description="Polar residues" evidence="1">
    <location>
        <begin position="145"/>
        <end position="158"/>
    </location>
</feature>
<evidence type="ECO:0000313" key="2">
    <source>
        <dbReference type="EMBL" id="KAG6378060.1"/>
    </source>
</evidence>
<feature type="compositionally biased region" description="Polar residues" evidence="1">
    <location>
        <begin position="875"/>
        <end position="893"/>
    </location>
</feature>
<organism evidence="2 3">
    <name type="scientific">Boletus reticuloceps</name>
    <dbReference type="NCBI Taxonomy" id="495285"/>
    <lineage>
        <taxon>Eukaryota</taxon>
        <taxon>Fungi</taxon>
        <taxon>Dikarya</taxon>
        <taxon>Basidiomycota</taxon>
        <taxon>Agaricomycotina</taxon>
        <taxon>Agaricomycetes</taxon>
        <taxon>Agaricomycetidae</taxon>
        <taxon>Boletales</taxon>
        <taxon>Boletineae</taxon>
        <taxon>Boletaceae</taxon>
        <taxon>Boletoideae</taxon>
        <taxon>Boletus</taxon>
    </lineage>
</organism>
<feature type="compositionally biased region" description="Basic residues" evidence="1">
    <location>
        <begin position="463"/>
        <end position="479"/>
    </location>
</feature>
<name>A0A8I2YTV2_9AGAM</name>
<accession>A0A8I2YTV2</accession>
<gene>
    <name evidence="2" type="ORF">JVT61DRAFT_13742</name>
</gene>
<dbReference type="AlphaFoldDB" id="A0A8I2YTV2"/>
<feature type="compositionally biased region" description="Basic and acidic residues" evidence="1">
    <location>
        <begin position="134"/>
        <end position="144"/>
    </location>
</feature>
<feature type="region of interest" description="Disordered" evidence="1">
    <location>
        <begin position="413"/>
        <end position="434"/>
    </location>
</feature>
<dbReference type="EMBL" id="JAGFBS010000007">
    <property type="protein sequence ID" value="KAG6378060.1"/>
    <property type="molecule type" value="Genomic_DNA"/>
</dbReference>
<keyword evidence="3" id="KW-1185">Reference proteome</keyword>
<feature type="compositionally biased region" description="Basic and acidic residues" evidence="1">
    <location>
        <begin position="657"/>
        <end position="675"/>
    </location>
</feature>
<feature type="compositionally biased region" description="Basic and acidic residues" evidence="1">
    <location>
        <begin position="753"/>
        <end position="768"/>
    </location>
</feature>
<comment type="caution">
    <text evidence="2">The sequence shown here is derived from an EMBL/GenBank/DDBJ whole genome shotgun (WGS) entry which is preliminary data.</text>
</comment>
<feature type="region of interest" description="Disordered" evidence="1">
    <location>
        <begin position="57"/>
        <end position="158"/>
    </location>
</feature>
<dbReference type="OrthoDB" id="28208at2759"/>
<feature type="region of interest" description="Disordered" evidence="1">
    <location>
        <begin position="868"/>
        <end position="903"/>
    </location>
</feature>
<evidence type="ECO:0000313" key="3">
    <source>
        <dbReference type="Proteomes" id="UP000683000"/>
    </source>
</evidence>
<proteinExistence type="predicted"/>